<feature type="region of interest" description="Disordered" evidence="1">
    <location>
        <begin position="1"/>
        <end position="27"/>
    </location>
</feature>
<dbReference type="AlphaFoldDB" id="A0A2T6ZDI0"/>
<proteinExistence type="predicted"/>
<sequence length="302" mass="33845">MPASSRNNLPHSCQSQPQPDGPFELDRGYTPLQVLETKILLQRRGLPLEVIDTILDIAEYWVLVSTIAQYTSERVAQSTYGNTDLEHLLYLRTQPLPGEFKSEPATGDGAIEGATTGCLIGDYRARGQHPVRKVVFQTVSRDQGWSSNEGRGTYRGSWSWFEVHVERPKSISPADFEQLVDAEVLTKTKTSDYHDSRWKRVSASAGGEVNTNRSLSSDSEKKNTWNLQRNVHAGQNWKTHWVVWKYHGPDSGPVNENTGAGMGAELVRCLKSGDRINLVARAKYPGWKNCVRSAEVHVYYAV</sequence>
<dbReference type="EMBL" id="NESQ01000368">
    <property type="protein sequence ID" value="PUU73558.1"/>
    <property type="molecule type" value="Genomic_DNA"/>
</dbReference>
<evidence type="ECO:0000313" key="2">
    <source>
        <dbReference type="EMBL" id="PUU73558.1"/>
    </source>
</evidence>
<accession>A0A2T6ZDI0</accession>
<dbReference type="STRING" id="42251.A0A2T6ZDI0"/>
<name>A0A2T6ZDI0_TUBBO</name>
<keyword evidence="3" id="KW-1185">Reference proteome</keyword>
<evidence type="ECO:0000256" key="1">
    <source>
        <dbReference type="SAM" id="MobiDB-lite"/>
    </source>
</evidence>
<dbReference type="OrthoDB" id="66095at2759"/>
<feature type="compositionally biased region" description="Polar residues" evidence="1">
    <location>
        <begin position="1"/>
        <end position="18"/>
    </location>
</feature>
<comment type="caution">
    <text evidence="2">The sequence shown here is derived from an EMBL/GenBank/DDBJ whole genome shotgun (WGS) entry which is preliminary data.</text>
</comment>
<evidence type="ECO:0000313" key="3">
    <source>
        <dbReference type="Proteomes" id="UP000244722"/>
    </source>
</evidence>
<gene>
    <name evidence="2" type="ORF">B9Z19DRAFT_1103877</name>
</gene>
<protein>
    <submittedName>
        <fullName evidence="2">Uncharacterized protein</fullName>
    </submittedName>
</protein>
<organism evidence="2 3">
    <name type="scientific">Tuber borchii</name>
    <name type="common">White truffle</name>
    <dbReference type="NCBI Taxonomy" id="42251"/>
    <lineage>
        <taxon>Eukaryota</taxon>
        <taxon>Fungi</taxon>
        <taxon>Dikarya</taxon>
        <taxon>Ascomycota</taxon>
        <taxon>Pezizomycotina</taxon>
        <taxon>Pezizomycetes</taxon>
        <taxon>Pezizales</taxon>
        <taxon>Tuberaceae</taxon>
        <taxon>Tuber</taxon>
    </lineage>
</organism>
<reference evidence="2 3" key="1">
    <citation type="submission" date="2017-04" db="EMBL/GenBank/DDBJ databases">
        <title>Draft genome sequence of Tuber borchii Vittad., a whitish edible truffle.</title>
        <authorList>
            <consortium name="DOE Joint Genome Institute"/>
            <person name="Murat C."/>
            <person name="Kuo A."/>
            <person name="Barry K.W."/>
            <person name="Clum A."/>
            <person name="Dockter R.B."/>
            <person name="Fauchery L."/>
            <person name="Iotti M."/>
            <person name="Kohler A."/>
            <person name="Labutti K."/>
            <person name="Lindquist E.A."/>
            <person name="Lipzen A."/>
            <person name="Ohm R.A."/>
            <person name="Wang M."/>
            <person name="Grigoriev I.V."/>
            <person name="Zambonelli A."/>
            <person name="Martin F.M."/>
        </authorList>
    </citation>
    <scope>NUCLEOTIDE SEQUENCE [LARGE SCALE GENOMIC DNA]</scope>
    <source>
        <strain evidence="2 3">Tbo3840</strain>
    </source>
</reference>
<dbReference type="Proteomes" id="UP000244722">
    <property type="component" value="Unassembled WGS sequence"/>
</dbReference>